<organism evidence="2 3">
    <name type="scientific">Heterorhabditis bacteriophora</name>
    <name type="common">Entomopathogenic nematode worm</name>
    <dbReference type="NCBI Taxonomy" id="37862"/>
    <lineage>
        <taxon>Eukaryota</taxon>
        <taxon>Metazoa</taxon>
        <taxon>Ecdysozoa</taxon>
        <taxon>Nematoda</taxon>
        <taxon>Chromadorea</taxon>
        <taxon>Rhabditida</taxon>
        <taxon>Rhabditina</taxon>
        <taxon>Rhabditomorpha</taxon>
        <taxon>Strongyloidea</taxon>
        <taxon>Heterorhabditidae</taxon>
        <taxon>Heterorhabditis</taxon>
    </lineage>
</organism>
<sequence>MKSNRYEKARKLLSIVRQGRVPNVLFTDEKILTVNSACNSLNSRQLLRRGHQKSEKASVSSRSHFPSSGGGSLSLQTFGITELDISTGLVWSVLGNYPSRTSYNNLDSRKMVLVNCWEEISQEELRSIVGNFETRL</sequence>
<dbReference type="PANTHER" id="PTHR46068:SF1">
    <property type="entry name" value="TRANSPOSASE IS30-LIKE HTH DOMAIN-CONTAINING PROTEIN"/>
    <property type="match status" value="1"/>
</dbReference>
<dbReference type="WBParaSite" id="Hba_11529">
    <property type="protein sequence ID" value="Hba_11529"/>
    <property type="gene ID" value="Hba_11529"/>
</dbReference>
<dbReference type="PANTHER" id="PTHR46068">
    <property type="entry name" value="PROTEIN CBG27172"/>
    <property type="match status" value="1"/>
</dbReference>
<dbReference type="AlphaFoldDB" id="A0A1I7X237"/>
<proteinExistence type="predicted"/>
<keyword evidence="2" id="KW-1185">Reference proteome</keyword>
<feature type="compositionally biased region" description="Polar residues" evidence="1">
    <location>
        <begin position="57"/>
        <end position="66"/>
    </location>
</feature>
<name>A0A1I7X237_HETBA</name>
<evidence type="ECO:0000313" key="2">
    <source>
        <dbReference type="Proteomes" id="UP000095283"/>
    </source>
</evidence>
<reference evidence="3" key="1">
    <citation type="submission" date="2016-11" db="UniProtKB">
        <authorList>
            <consortium name="WormBaseParasite"/>
        </authorList>
    </citation>
    <scope>IDENTIFICATION</scope>
</reference>
<evidence type="ECO:0000313" key="3">
    <source>
        <dbReference type="WBParaSite" id="Hba_11529"/>
    </source>
</evidence>
<evidence type="ECO:0000256" key="1">
    <source>
        <dbReference type="SAM" id="MobiDB-lite"/>
    </source>
</evidence>
<dbReference type="Proteomes" id="UP000095283">
    <property type="component" value="Unplaced"/>
</dbReference>
<accession>A0A1I7X237</accession>
<feature type="region of interest" description="Disordered" evidence="1">
    <location>
        <begin position="45"/>
        <end position="71"/>
    </location>
</feature>
<protein>
    <submittedName>
        <fullName evidence="3">Transposase</fullName>
    </submittedName>
</protein>